<dbReference type="EMBL" id="FZOT01000005">
    <property type="protein sequence ID" value="SNS73048.1"/>
    <property type="molecule type" value="Genomic_DNA"/>
</dbReference>
<gene>
    <name evidence="2" type="ORF">SAMN06265795_105210</name>
</gene>
<evidence type="ECO:0000313" key="2">
    <source>
        <dbReference type="EMBL" id="SNS73048.1"/>
    </source>
</evidence>
<reference evidence="2 3" key="1">
    <citation type="submission" date="2017-06" db="EMBL/GenBank/DDBJ databases">
        <authorList>
            <person name="Kim H.J."/>
            <person name="Triplett B.A."/>
        </authorList>
    </citation>
    <scope>NUCLEOTIDE SEQUENCE [LARGE SCALE GENOMIC DNA]</scope>
    <source>
        <strain evidence="2 3">U15</strain>
    </source>
</reference>
<protein>
    <submittedName>
        <fullName evidence="2">Uncharacterized protein</fullName>
    </submittedName>
</protein>
<name>A0A239GW84_9BURK</name>
<dbReference type="RefSeq" id="WP_143131215.1">
    <property type="nucleotide sequence ID" value="NZ_FZOT01000005.1"/>
</dbReference>
<feature type="region of interest" description="Disordered" evidence="1">
    <location>
        <begin position="46"/>
        <end position="116"/>
    </location>
</feature>
<dbReference type="AlphaFoldDB" id="A0A239GW84"/>
<feature type="compositionally biased region" description="Basic and acidic residues" evidence="1">
    <location>
        <begin position="9"/>
        <end position="21"/>
    </location>
</feature>
<organism evidence="2 3">
    <name type="scientific">Noviherbaspirillum humi</name>
    <dbReference type="NCBI Taxonomy" id="1688639"/>
    <lineage>
        <taxon>Bacteria</taxon>
        <taxon>Pseudomonadati</taxon>
        <taxon>Pseudomonadota</taxon>
        <taxon>Betaproteobacteria</taxon>
        <taxon>Burkholderiales</taxon>
        <taxon>Oxalobacteraceae</taxon>
        <taxon>Noviherbaspirillum</taxon>
    </lineage>
</organism>
<keyword evidence="3" id="KW-1185">Reference proteome</keyword>
<evidence type="ECO:0000313" key="3">
    <source>
        <dbReference type="Proteomes" id="UP000198284"/>
    </source>
</evidence>
<dbReference type="OrthoDB" id="8772588at2"/>
<sequence>MSILGGIFGRRDREARYRTVDGGKPAPYPDMTDEQLYNYELAFNVEKKTFDQPPHQGSARRPQAQQEPEIEEKTRRITEATLNRYQLPRREPELVTQHDGREAVNEEKTVMATEAPELQTLRFDDGMPEKQAVEADPPAGAADSDAMQASVVDESVSAEPPLDFAKPIRVITSKQPVEIITTRARHPLYKVHAYVGDEQVMRVFTLDGRMSENGPRFLENIPDREELHLNIYINPDPLSREKYLITQHTSQEDAESKRRPNCIGSCKLEVKPQFTT</sequence>
<feature type="compositionally biased region" description="Basic and acidic residues" evidence="1">
    <location>
        <begin position="88"/>
        <end position="109"/>
    </location>
</feature>
<evidence type="ECO:0000256" key="1">
    <source>
        <dbReference type="SAM" id="MobiDB-lite"/>
    </source>
</evidence>
<proteinExistence type="predicted"/>
<feature type="region of interest" description="Disordered" evidence="1">
    <location>
        <begin position="1"/>
        <end position="31"/>
    </location>
</feature>
<accession>A0A239GW84</accession>
<dbReference type="Proteomes" id="UP000198284">
    <property type="component" value="Unassembled WGS sequence"/>
</dbReference>